<reference evidence="1 2" key="1">
    <citation type="submission" date="2019-03" db="EMBL/GenBank/DDBJ databases">
        <title>Genomic Encyclopedia of Type Strains, Phase III (KMG-III): the genomes of soil and plant-associated and newly described type strains.</title>
        <authorList>
            <person name="Whitman W."/>
        </authorList>
    </citation>
    <scope>NUCLEOTIDE SEQUENCE [LARGE SCALE GENOMIC DNA]</scope>
    <source>
        <strain evidence="1 2">CGMCC 1.7002</strain>
    </source>
</reference>
<protein>
    <submittedName>
        <fullName evidence="1">Uncharacterized protein</fullName>
    </submittedName>
</protein>
<accession>A0A4V3DB06</accession>
<comment type="caution">
    <text evidence="1">The sequence shown here is derived from an EMBL/GenBank/DDBJ whole genome shotgun (WGS) entry which is preliminary data.</text>
</comment>
<evidence type="ECO:0000313" key="2">
    <source>
        <dbReference type="Proteomes" id="UP000295391"/>
    </source>
</evidence>
<gene>
    <name evidence="1" type="ORF">ATL17_2493</name>
</gene>
<name>A0A4V3DB06_9HYPH</name>
<dbReference type="AlphaFoldDB" id="A0A4V3DB06"/>
<organism evidence="1 2">
    <name type="scientific">Maritalea mobilis</name>
    <dbReference type="NCBI Taxonomy" id="483324"/>
    <lineage>
        <taxon>Bacteria</taxon>
        <taxon>Pseudomonadati</taxon>
        <taxon>Pseudomonadota</taxon>
        <taxon>Alphaproteobacteria</taxon>
        <taxon>Hyphomicrobiales</taxon>
        <taxon>Devosiaceae</taxon>
        <taxon>Maritalea</taxon>
    </lineage>
</organism>
<dbReference type="EMBL" id="SNYR01000002">
    <property type="protein sequence ID" value="TDQ64474.1"/>
    <property type="molecule type" value="Genomic_DNA"/>
</dbReference>
<keyword evidence="2" id="KW-1185">Reference proteome</keyword>
<sequence length="43" mass="4841">MAGRCRDRQFAPDQLKGKTSEIGQKYNVCGFQDAGNDYWDASI</sequence>
<evidence type="ECO:0000313" key="1">
    <source>
        <dbReference type="EMBL" id="TDQ64474.1"/>
    </source>
</evidence>
<proteinExistence type="predicted"/>
<dbReference type="Proteomes" id="UP000295391">
    <property type="component" value="Unassembled WGS sequence"/>
</dbReference>